<feature type="transmembrane region" description="Helical" evidence="7">
    <location>
        <begin position="447"/>
        <end position="469"/>
    </location>
</feature>
<dbReference type="PANTHER" id="PTHR10332:SF80">
    <property type="entry name" value="EQUILIBRATIVE NUCLEOSIDE TRANSPORTER 2, ISOFORM A"/>
    <property type="match status" value="1"/>
</dbReference>
<keyword evidence="3" id="KW-0813">Transport</keyword>
<evidence type="ECO:0000256" key="1">
    <source>
        <dbReference type="ARBA" id="ARBA00004141"/>
    </source>
</evidence>
<feature type="transmembrane region" description="Helical" evidence="7">
    <location>
        <begin position="490"/>
        <end position="509"/>
    </location>
</feature>
<evidence type="ECO:0000313" key="8">
    <source>
        <dbReference type="Proteomes" id="UP000515154"/>
    </source>
</evidence>
<feature type="transmembrane region" description="Helical" evidence="7">
    <location>
        <begin position="258"/>
        <end position="280"/>
    </location>
</feature>
<feature type="transmembrane region" description="Helical" evidence="7">
    <location>
        <begin position="345"/>
        <end position="361"/>
    </location>
</feature>
<evidence type="ECO:0000313" key="9">
    <source>
        <dbReference type="RefSeq" id="XP_036367473.1"/>
    </source>
</evidence>
<evidence type="ECO:0000256" key="5">
    <source>
        <dbReference type="ARBA" id="ARBA00022989"/>
    </source>
</evidence>
<evidence type="ECO:0000256" key="2">
    <source>
        <dbReference type="ARBA" id="ARBA00007965"/>
    </source>
</evidence>
<evidence type="ECO:0000256" key="4">
    <source>
        <dbReference type="ARBA" id="ARBA00022692"/>
    </source>
</evidence>
<feature type="transmembrane region" description="Helical" evidence="7">
    <location>
        <begin position="194"/>
        <end position="211"/>
    </location>
</feature>
<dbReference type="GO" id="GO:0005886">
    <property type="term" value="C:plasma membrane"/>
    <property type="evidence" value="ECO:0007669"/>
    <property type="project" value="TreeGrafter"/>
</dbReference>
<dbReference type="AlphaFoldDB" id="A0A7E6FIQ0"/>
<proteinExistence type="inferred from homology"/>
<keyword evidence="5 7" id="KW-1133">Transmembrane helix</keyword>
<comment type="similarity">
    <text evidence="2">Belongs to the SLC29A/ENT transporter (TC 2.A.57) family.</text>
</comment>
<feature type="transmembrane region" description="Helical" evidence="7">
    <location>
        <begin position="217"/>
        <end position="237"/>
    </location>
</feature>
<dbReference type="Pfam" id="PF01733">
    <property type="entry name" value="Nucleoside_tran"/>
    <property type="match status" value="2"/>
</dbReference>
<sequence>MVMPSDADKRKISFLSTMLNERTATYCDAPVQQHQQPNSNLLKPTDSEMKLQDSFNLIRIESEDAGSNGIYNKACQEGDHPQAYAKEMNSNGSISKASAQVPEEIPPRDKWNTVQIILIIQGLATLMPWNMFINAKSYFENYKLSSNGTDQEINDYKTNFMSYITICSMVPSVIFSVLNTFITRSSGASPARIVAAKIIMIILLAMTIVLACLDSSSWIKVFFILTLCTVVMINSATSVFQNNLFGIGSVLPGKYINAVLIGANSCGILTSVSQIISIAISSDAKISAIIYFSSGILILIIALITNRIFQRLPFYRFYSDQVSREAEPRKEINVRPQYWTIFKKIWKMCFTIWFTFTTTIVNFPNTTGDVRRIHFPMSDTYWIPVMCFLNFNTFAVVGTLPSRRFKYPTVKYIWLVAIIRGLICIPFFMFCNYLPEQRTFPVYFSNDYVYIIGIVLLALTNAHLTTLSFQYGPTLLKSDEVVIGGMMLNIFLYLGILSGGFLSFLYPYIVKNVGSSTLVNDDTDALNF</sequence>
<dbReference type="Proteomes" id="UP000515154">
    <property type="component" value="Linkage group LG2"/>
</dbReference>
<gene>
    <name evidence="9" type="primary">LOC115232593</name>
</gene>
<keyword evidence="4 7" id="KW-0812">Transmembrane</keyword>
<accession>A0A7E6FIQ0</accession>
<keyword evidence="6 7" id="KW-0472">Membrane</keyword>
<organism evidence="8 9">
    <name type="scientific">Octopus sinensis</name>
    <name type="common">East Asian common octopus</name>
    <dbReference type="NCBI Taxonomy" id="2607531"/>
    <lineage>
        <taxon>Eukaryota</taxon>
        <taxon>Metazoa</taxon>
        <taxon>Spiralia</taxon>
        <taxon>Lophotrochozoa</taxon>
        <taxon>Mollusca</taxon>
        <taxon>Cephalopoda</taxon>
        <taxon>Coleoidea</taxon>
        <taxon>Octopodiformes</taxon>
        <taxon>Octopoda</taxon>
        <taxon>Incirrata</taxon>
        <taxon>Octopodidae</taxon>
        <taxon>Octopus</taxon>
    </lineage>
</organism>
<protein>
    <submittedName>
        <fullName evidence="9">Equilibrative nucleoside transporter 1-like isoform X1</fullName>
    </submittedName>
</protein>
<feature type="transmembrane region" description="Helical" evidence="7">
    <location>
        <begin position="114"/>
        <end position="133"/>
    </location>
</feature>
<dbReference type="PANTHER" id="PTHR10332">
    <property type="entry name" value="EQUILIBRATIVE NUCLEOSIDE TRANSPORTER"/>
    <property type="match status" value="1"/>
</dbReference>
<dbReference type="RefSeq" id="XP_036367473.1">
    <property type="nucleotide sequence ID" value="XM_036511580.1"/>
</dbReference>
<name>A0A7E6FIQ0_9MOLL</name>
<keyword evidence="8" id="KW-1185">Reference proteome</keyword>
<dbReference type="GO" id="GO:0005337">
    <property type="term" value="F:nucleoside transmembrane transporter activity"/>
    <property type="evidence" value="ECO:0007669"/>
    <property type="project" value="InterPro"/>
</dbReference>
<dbReference type="PRINTS" id="PR01130">
    <property type="entry name" value="DERENTRNSPRT"/>
</dbReference>
<dbReference type="InterPro" id="IPR002259">
    <property type="entry name" value="Eqnu_transpt"/>
</dbReference>
<comment type="subcellular location">
    <subcellularLocation>
        <location evidence="1">Membrane</location>
        <topology evidence="1">Multi-pass membrane protein</topology>
    </subcellularLocation>
</comment>
<evidence type="ECO:0000256" key="6">
    <source>
        <dbReference type="ARBA" id="ARBA00023136"/>
    </source>
</evidence>
<feature type="transmembrane region" description="Helical" evidence="7">
    <location>
        <begin position="412"/>
        <end position="435"/>
    </location>
</feature>
<evidence type="ECO:0000256" key="7">
    <source>
        <dbReference type="SAM" id="Phobius"/>
    </source>
</evidence>
<reference evidence="9" key="1">
    <citation type="submission" date="2025-08" db="UniProtKB">
        <authorList>
            <consortium name="RefSeq"/>
        </authorList>
    </citation>
    <scope>IDENTIFICATION</scope>
</reference>
<dbReference type="KEGG" id="osn:115232593"/>
<feature type="transmembrane region" description="Helical" evidence="7">
    <location>
        <begin position="381"/>
        <end position="400"/>
    </location>
</feature>
<feature type="transmembrane region" description="Helical" evidence="7">
    <location>
        <begin position="286"/>
        <end position="309"/>
    </location>
</feature>
<feature type="transmembrane region" description="Helical" evidence="7">
    <location>
        <begin position="160"/>
        <end position="182"/>
    </location>
</feature>
<evidence type="ECO:0000256" key="3">
    <source>
        <dbReference type="ARBA" id="ARBA00022448"/>
    </source>
</evidence>